<dbReference type="RefSeq" id="WP_046219963.1">
    <property type="nucleotide sequence ID" value="NZ_JWYV01000004.1"/>
</dbReference>
<gene>
    <name evidence="2" type="ORF">KY46_07230</name>
</gene>
<feature type="transmembrane region" description="Helical" evidence="1">
    <location>
        <begin position="213"/>
        <end position="233"/>
    </location>
</feature>
<keyword evidence="1" id="KW-1133">Transmembrane helix</keyword>
<dbReference type="AlphaFoldDB" id="A0A0F5VG05"/>
<name>A0A0F5VG05_9GAMM</name>
<dbReference type="EMBL" id="JWYV01000004">
    <property type="protein sequence ID" value="KKD00425.1"/>
    <property type="molecule type" value="Genomic_DNA"/>
</dbReference>
<feature type="transmembrane region" description="Helical" evidence="1">
    <location>
        <begin position="52"/>
        <end position="70"/>
    </location>
</feature>
<dbReference type="InterPro" id="IPR025333">
    <property type="entry name" value="DUF4239"/>
</dbReference>
<proteinExistence type="predicted"/>
<dbReference type="PATRIC" id="fig|265726.11.peg.3507"/>
<feature type="transmembrane region" description="Helical" evidence="1">
    <location>
        <begin position="12"/>
        <end position="32"/>
    </location>
</feature>
<dbReference type="OrthoDB" id="116415at2"/>
<feature type="transmembrane region" description="Helical" evidence="1">
    <location>
        <begin position="182"/>
        <end position="201"/>
    </location>
</feature>
<evidence type="ECO:0000313" key="3">
    <source>
        <dbReference type="Proteomes" id="UP000033633"/>
    </source>
</evidence>
<keyword evidence="1" id="KW-0472">Membrane</keyword>
<reference evidence="2 3" key="1">
    <citation type="submission" date="2014-12" db="EMBL/GenBank/DDBJ databases">
        <title>Mercury Reductase activity and rhizosphere competence traits in the genome of root associated Photobacterium halotolerans MELD1.</title>
        <authorList>
            <person name="Mathew D.C."/>
            <person name="Huang C.-C."/>
        </authorList>
    </citation>
    <scope>NUCLEOTIDE SEQUENCE [LARGE SCALE GENOMIC DNA]</scope>
    <source>
        <strain evidence="2 3">MELD1</strain>
    </source>
</reference>
<dbReference type="STRING" id="265726.KY46_07230"/>
<comment type="caution">
    <text evidence="2">The sequence shown here is derived from an EMBL/GenBank/DDBJ whole genome shotgun (WGS) entry which is preliminary data.</text>
</comment>
<dbReference type="Pfam" id="PF14023">
    <property type="entry name" value="Bestrophin-like"/>
    <property type="match status" value="1"/>
</dbReference>
<evidence type="ECO:0008006" key="4">
    <source>
        <dbReference type="Google" id="ProtNLM"/>
    </source>
</evidence>
<protein>
    <recommendedName>
        <fullName evidence="4">DUF4239 domain-containing protein</fullName>
    </recommendedName>
</protein>
<evidence type="ECO:0000256" key="1">
    <source>
        <dbReference type="SAM" id="Phobius"/>
    </source>
</evidence>
<evidence type="ECO:0000313" key="2">
    <source>
        <dbReference type="EMBL" id="KKD00425.1"/>
    </source>
</evidence>
<keyword evidence="1" id="KW-0812">Transmembrane</keyword>
<organism evidence="2 3">
    <name type="scientific">Photobacterium halotolerans</name>
    <dbReference type="NCBI Taxonomy" id="265726"/>
    <lineage>
        <taxon>Bacteria</taxon>
        <taxon>Pseudomonadati</taxon>
        <taxon>Pseudomonadota</taxon>
        <taxon>Gammaproteobacteria</taxon>
        <taxon>Vibrionales</taxon>
        <taxon>Vibrionaceae</taxon>
        <taxon>Photobacterium</taxon>
    </lineage>
</organism>
<accession>A0A0F5VG05</accession>
<dbReference type="Proteomes" id="UP000033633">
    <property type="component" value="Unassembled WGS sequence"/>
</dbReference>
<sequence>MNGELFESLPITLIFVGIALLMLLFCEIGFQFGRHAFARKDRDVPGPLGSMVGGLLGMLAFVLAFTFSIASSQHEVRRGNVLEEANVIGTAYLRADLLDESSERIVKDLLKSYVDIRLDAANGGDINEALRESLVIHRQLWDAVSTAAIAHPSPLTSLMVQATNDLIDMHEKRVTGALRSRIPASIWVALAAITALAMIALGTQVGYSGKRRLIAVIPLLLAFAVLVTLVVDLNRPQSGLIKVSQQAMVDLRNGMDGDKPGN</sequence>
<keyword evidence="3" id="KW-1185">Reference proteome</keyword>